<evidence type="ECO:0000313" key="2">
    <source>
        <dbReference type="Proteomes" id="UP000008207"/>
    </source>
</evidence>
<dbReference type="Proteomes" id="UP000008207">
    <property type="component" value="Chromosome"/>
</dbReference>
<dbReference type="NCBIfam" id="TIGR02444">
    <property type="entry name" value="TIGR02444 family protein"/>
    <property type="match status" value="1"/>
</dbReference>
<evidence type="ECO:0008006" key="3">
    <source>
        <dbReference type="Google" id="ProtNLM"/>
    </source>
</evidence>
<dbReference type="HOGENOM" id="CLU_119976_0_1_5"/>
<protein>
    <recommendedName>
        <fullName evidence="3">TIGR02444 family protein</fullName>
    </recommendedName>
</protein>
<keyword evidence="2" id="KW-1185">Reference proteome</keyword>
<name>B8IL37_METNO</name>
<dbReference type="RefSeq" id="WP_015929888.1">
    <property type="nucleotide sequence ID" value="NC_011894.1"/>
</dbReference>
<dbReference type="AlphaFoldDB" id="B8IL37"/>
<organism evidence="1 2">
    <name type="scientific">Methylobacterium nodulans (strain LMG 21967 / CNCM I-2342 / ORS 2060)</name>
    <dbReference type="NCBI Taxonomy" id="460265"/>
    <lineage>
        <taxon>Bacteria</taxon>
        <taxon>Pseudomonadati</taxon>
        <taxon>Pseudomonadota</taxon>
        <taxon>Alphaproteobacteria</taxon>
        <taxon>Hyphomicrobiales</taxon>
        <taxon>Methylobacteriaceae</taxon>
        <taxon>Methylobacterium</taxon>
    </lineage>
</organism>
<accession>B8IL37</accession>
<gene>
    <name evidence="1" type="ordered locus">Mnod_3302</name>
</gene>
<reference evidence="1 2" key="1">
    <citation type="submission" date="2009-01" db="EMBL/GenBank/DDBJ databases">
        <title>Complete sequence of chromosome of Methylobacterium nodulans ORS 2060.</title>
        <authorList>
            <consortium name="US DOE Joint Genome Institute"/>
            <person name="Lucas S."/>
            <person name="Copeland A."/>
            <person name="Lapidus A."/>
            <person name="Glavina del Rio T."/>
            <person name="Dalin E."/>
            <person name="Tice H."/>
            <person name="Bruce D."/>
            <person name="Goodwin L."/>
            <person name="Pitluck S."/>
            <person name="Sims D."/>
            <person name="Brettin T."/>
            <person name="Detter J.C."/>
            <person name="Han C."/>
            <person name="Larimer F."/>
            <person name="Land M."/>
            <person name="Hauser L."/>
            <person name="Kyrpides N."/>
            <person name="Ivanova N."/>
            <person name="Marx C.J."/>
            <person name="Richardson P."/>
        </authorList>
    </citation>
    <scope>NUCLEOTIDE SEQUENCE [LARGE SCALE GENOMIC DNA]</scope>
    <source>
        <strain evidence="2">LMG 21967 / CNCM I-2342 / ORS 2060</strain>
    </source>
</reference>
<evidence type="ECO:0000313" key="1">
    <source>
        <dbReference type="EMBL" id="ACL58225.1"/>
    </source>
</evidence>
<dbReference type="KEGG" id="mno:Mnod_3302"/>
<dbReference type="STRING" id="460265.Mnod_3302"/>
<dbReference type="InterPro" id="IPR012659">
    <property type="entry name" value="CHP02444"/>
</dbReference>
<sequence>MSEDPLWTFSLDLYGRPGAAPACLTLQDEAGADVTILLYLIWCAATNRSLDAGAVRAADDAVAAWRAAVVEPLRRVRRATKTPLLAGTGTEAFRDRIKAVEIEAERLALAALSAGAPRAGPPLDPLASARRHLDLYALHLGRPLPRAASDALLGAFAGL</sequence>
<dbReference type="Pfam" id="PF09523">
    <property type="entry name" value="DUF2390"/>
    <property type="match status" value="1"/>
</dbReference>
<dbReference type="eggNOG" id="COG5589">
    <property type="taxonomic scope" value="Bacteria"/>
</dbReference>
<proteinExistence type="predicted"/>
<dbReference type="EMBL" id="CP001349">
    <property type="protein sequence ID" value="ACL58225.1"/>
    <property type="molecule type" value="Genomic_DNA"/>
</dbReference>